<accession>A0A9P8MWE0</accession>
<keyword evidence="6" id="KW-1185">Reference proteome</keyword>
<evidence type="ECO:0000259" key="4">
    <source>
        <dbReference type="Pfam" id="PF26335"/>
    </source>
</evidence>
<gene>
    <name evidence="5" type="ORF">HRG_07529</name>
</gene>
<feature type="chain" id="PRO_5040191647" evidence="2">
    <location>
        <begin position="23"/>
        <end position="589"/>
    </location>
</feature>
<feature type="signal peptide" evidence="2">
    <location>
        <begin position="1"/>
        <end position="22"/>
    </location>
</feature>
<sequence>MMKHLLLNPLLLGSLASAPASAILTCRPEGPVLPKPRLRDWPPLQAAAANLTRALDAVAVSQTAPAGWPVANVSFSVAIVSRDQGDAGIPLWEYHHLAAANVRGTSTLDRDAQYLIGSVSKVVSDYILLKSPLDLDAPVTRYLPRLGSSSSLVRWEDVSLRMLASQLSGAPTNYGFSEFYYLKDVFRAYGFPHIEDAAYPPCGVIALNGPCSQDDFFKGMAESNPVVAPMERPAYSNIAFTILALAIQEVTGKNYSQLVDELVAKPLRLRNTMPSPGDDARAVIPPGESSWGVDYGNNAPGGGLVSSLADLSRLAHGILARSIDLTPSQTRQWLKPQAYSGGYSAVGMPWEIFRPHNLTPRHPHPVTVLGKGGGAQSYHSQFSIVDEYGIGFIVLSAGSMDAALLLYDALLGTFVPAADGASREQAEEQYARTFKAGVCANSSELEVTFDLDQDSLRVLSMRSNGSDMLEALTKVWSLTMGQFMGNLSPAARLFPTEQDQEATLRGRPVTREVWRLWPELGPAAKSHLPSSGTMADDCLSWTLADWVHYGGEPLDRFLFYKDAQGRVVGFEAPFLRSGILPPAGEKGLC</sequence>
<comment type="caution">
    <text evidence="5">The sequence shown here is derived from an EMBL/GenBank/DDBJ whole genome shotgun (WGS) entry which is preliminary data.</text>
</comment>
<feature type="domain" description="Beta-lactamase-like ARB-00930-like C-terminal" evidence="4">
    <location>
        <begin position="423"/>
        <end position="579"/>
    </location>
</feature>
<keyword evidence="2" id="KW-0732">Signal</keyword>
<feature type="domain" description="Beta-lactamase-related" evidence="3">
    <location>
        <begin position="99"/>
        <end position="398"/>
    </location>
</feature>
<dbReference type="InterPro" id="IPR051478">
    <property type="entry name" value="Beta-lactamase-like_AB/R"/>
</dbReference>
<dbReference type="InterPro" id="IPR012338">
    <property type="entry name" value="Beta-lactam/transpept-like"/>
</dbReference>
<dbReference type="SUPFAM" id="SSF56601">
    <property type="entry name" value="beta-lactamase/transpeptidase-like"/>
    <property type="match status" value="1"/>
</dbReference>
<dbReference type="InterPro" id="IPR058664">
    <property type="entry name" value="ARB_00930-like_C"/>
</dbReference>
<evidence type="ECO:0000256" key="2">
    <source>
        <dbReference type="SAM" id="SignalP"/>
    </source>
</evidence>
<protein>
    <submittedName>
        <fullName evidence="5">Beta-lactamase domain-containing protein</fullName>
    </submittedName>
</protein>
<dbReference type="Pfam" id="PF26335">
    <property type="entry name" value="ARB_00930_C"/>
    <property type="match status" value="1"/>
</dbReference>
<dbReference type="RefSeq" id="XP_044718964.1">
    <property type="nucleotide sequence ID" value="XM_044866000.1"/>
</dbReference>
<dbReference type="AlphaFoldDB" id="A0A9P8MWE0"/>
<dbReference type="EMBL" id="JAIZPD010000008">
    <property type="protein sequence ID" value="KAH0961451.1"/>
    <property type="molecule type" value="Genomic_DNA"/>
</dbReference>
<dbReference type="Pfam" id="PF00144">
    <property type="entry name" value="Beta-lactamase"/>
    <property type="match status" value="1"/>
</dbReference>
<dbReference type="Gene3D" id="3.40.710.10">
    <property type="entry name" value="DD-peptidase/beta-lactamase superfamily"/>
    <property type="match status" value="1"/>
</dbReference>
<organism evidence="5 6">
    <name type="scientific">Hirsutella rhossiliensis</name>
    <dbReference type="NCBI Taxonomy" id="111463"/>
    <lineage>
        <taxon>Eukaryota</taxon>
        <taxon>Fungi</taxon>
        <taxon>Dikarya</taxon>
        <taxon>Ascomycota</taxon>
        <taxon>Pezizomycotina</taxon>
        <taxon>Sordariomycetes</taxon>
        <taxon>Hypocreomycetidae</taxon>
        <taxon>Hypocreales</taxon>
        <taxon>Ophiocordycipitaceae</taxon>
        <taxon>Hirsutella</taxon>
    </lineage>
</organism>
<evidence type="ECO:0000259" key="3">
    <source>
        <dbReference type="Pfam" id="PF00144"/>
    </source>
</evidence>
<dbReference type="InterPro" id="IPR001466">
    <property type="entry name" value="Beta-lactam-related"/>
</dbReference>
<reference evidence="5" key="1">
    <citation type="submission" date="2021-09" db="EMBL/GenBank/DDBJ databases">
        <title>A high-quality genome of the endoparasitic fungus Hirsutella rhossiliensis with a comparison of Hirsutella genomes reveals transposable elements contributing to genome size variation.</title>
        <authorList>
            <person name="Lin R."/>
            <person name="Jiao Y."/>
            <person name="Sun X."/>
            <person name="Ling J."/>
            <person name="Xie B."/>
            <person name="Cheng X."/>
        </authorList>
    </citation>
    <scope>NUCLEOTIDE SEQUENCE</scope>
    <source>
        <strain evidence="5">HR02</strain>
    </source>
</reference>
<dbReference type="OrthoDB" id="6220758at2759"/>
<dbReference type="Proteomes" id="UP000824596">
    <property type="component" value="Unassembled WGS sequence"/>
</dbReference>
<proteinExistence type="inferred from homology"/>
<dbReference type="PANTHER" id="PTHR22935:SF95">
    <property type="entry name" value="BETA-LACTAMASE-LIKE 1-RELATED"/>
    <property type="match status" value="1"/>
</dbReference>
<dbReference type="GeneID" id="68356658"/>
<name>A0A9P8MWE0_9HYPO</name>
<evidence type="ECO:0000313" key="5">
    <source>
        <dbReference type="EMBL" id="KAH0961451.1"/>
    </source>
</evidence>
<evidence type="ECO:0000256" key="1">
    <source>
        <dbReference type="ARBA" id="ARBA00038473"/>
    </source>
</evidence>
<evidence type="ECO:0000313" key="6">
    <source>
        <dbReference type="Proteomes" id="UP000824596"/>
    </source>
</evidence>
<comment type="similarity">
    <text evidence="1">Belongs to the beta-lactamase family.</text>
</comment>
<dbReference type="PANTHER" id="PTHR22935">
    <property type="entry name" value="PENICILLIN-BINDING PROTEIN"/>
    <property type="match status" value="1"/>
</dbReference>